<comment type="subunit">
    <text evidence="18">Heterotetramer with CBR4; contains two molecules of HSD17B8 and CBR4.</text>
</comment>
<evidence type="ECO:0000256" key="2">
    <source>
        <dbReference type="ARBA" id="ARBA00005194"/>
    </source>
</evidence>
<comment type="similarity">
    <text evidence="3">Belongs to the short-chain dehydrogenases/reductases (SDR) family.</text>
</comment>
<sequence length="248" mass="26396">MSLIGKLAFVTGAGSGIGRETCKILAREGANVVAADKFLKNASDTAENLPKKADQSHTSVELDVTKKTSVQYTLKKTLEIYGKPPSIIVNSAGITKDNFVLKLSEEDFQDVIDVNLKGTFLVIQTFCNAITENKLKNASVINIASIVGKYGNIGQSNYCASKAGVELLTKSSAKELGQFGIRVNAILPGIIDTAMIQTVPDKVKQKFKSVISLGRFGQPQEIGEVIAFLASDKSSYISGASIEVTGGM</sequence>
<evidence type="ECO:0000313" key="27">
    <source>
        <dbReference type="Proteomes" id="UP001154078"/>
    </source>
</evidence>
<dbReference type="GO" id="GO:0008210">
    <property type="term" value="P:estrogen metabolic process"/>
    <property type="evidence" value="ECO:0007669"/>
    <property type="project" value="UniProtKB-ARBA"/>
</dbReference>
<dbReference type="Proteomes" id="UP001154078">
    <property type="component" value="Chromosome 10"/>
</dbReference>
<evidence type="ECO:0000256" key="7">
    <source>
        <dbReference type="ARBA" id="ARBA00022832"/>
    </source>
</evidence>
<comment type="subcellular location">
    <subcellularLocation>
        <location evidence="1">Mitochondrion matrix</location>
    </subcellularLocation>
</comment>
<comment type="catalytic activity">
    <reaction evidence="14">
        <text>17beta-estradiol + NAD(+) = estrone + NADH + H(+)</text>
        <dbReference type="Rhea" id="RHEA:24612"/>
        <dbReference type="ChEBI" id="CHEBI:15378"/>
        <dbReference type="ChEBI" id="CHEBI:16469"/>
        <dbReference type="ChEBI" id="CHEBI:17263"/>
        <dbReference type="ChEBI" id="CHEBI:57540"/>
        <dbReference type="ChEBI" id="CHEBI:57945"/>
        <dbReference type="EC" id="1.1.1.62"/>
    </reaction>
    <physiologicalReaction direction="left-to-right" evidence="14">
        <dbReference type="Rhea" id="RHEA:24613"/>
    </physiologicalReaction>
    <physiologicalReaction direction="right-to-left" evidence="14">
        <dbReference type="Rhea" id="RHEA:24614"/>
    </physiologicalReaction>
</comment>
<evidence type="ECO:0000256" key="14">
    <source>
        <dbReference type="ARBA" id="ARBA00049069"/>
    </source>
</evidence>
<gene>
    <name evidence="26" type="ORF">MELIAE_LOCUS2122</name>
</gene>
<dbReference type="GO" id="GO:0004303">
    <property type="term" value="F:estradiol 17-beta-dehydrogenase [NAD(P)+] activity"/>
    <property type="evidence" value="ECO:0007669"/>
    <property type="project" value="UniProtKB-EC"/>
</dbReference>
<protein>
    <recommendedName>
        <fullName evidence="20">(3R)-3-hydroxyacyl-CoA dehydrogenase</fullName>
        <ecNumber evidence="19">1.1.1.239</ecNumber>
        <ecNumber evidence="4">1.1.1.n12</ecNumber>
    </recommendedName>
    <alternativeName>
        <fullName evidence="22">17-beta-hydroxysteroid dehydrogenase 8</fullName>
    </alternativeName>
    <alternativeName>
        <fullName evidence="21">3-ketoacyl-[acyl-carrier-protein] reductase alpha subunit</fullName>
    </alternativeName>
    <alternativeName>
        <fullName evidence="24">3-oxoacyl-[acyl-carrier-protein] reductase</fullName>
    </alternativeName>
    <alternativeName>
        <fullName evidence="25">Estradiol 17-beta-dehydrogenase 8</fullName>
    </alternativeName>
    <alternativeName>
        <fullName evidence="23">Testosterone 17-beta-dehydrogenase 8</fullName>
    </alternativeName>
</protein>
<keyword evidence="11" id="KW-0496">Mitochondrion</keyword>
<organism evidence="26 27">
    <name type="scientific">Brassicogethes aeneus</name>
    <name type="common">Rape pollen beetle</name>
    <name type="synonym">Meligethes aeneus</name>
    <dbReference type="NCBI Taxonomy" id="1431903"/>
    <lineage>
        <taxon>Eukaryota</taxon>
        <taxon>Metazoa</taxon>
        <taxon>Ecdysozoa</taxon>
        <taxon>Arthropoda</taxon>
        <taxon>Hexapoda</taxon>
        <taxon>Insecta</taxon>
        <taxon>Pterygota</taxon>
        <taxon>Neoptera</taxon>
        <taxon>Endopterygota</taxon>
        <taxon>Coleoptera</taxon>
        <taxon>Polyphaga</taxon>
        <taxon>Cucujiformia</taxon>
        <taxon>Nitidulidae</taxon>
        <taxon>Meligethinae</taxon>
        <taxon>Brassicogethes</taxon>
    </lineage>
</organism>
<dbReference type="EMBL" id="OV121141">
    <property type="protein sequence ID" value="CAH0548705.1"/>
    <property type="molecule type" value="Genomic_DNA"/>
</dbReference>
<evidence type="ECO:0000256" key="15">
    <source>
        <dbReference type="ARBA" id="ARBA00050232"/>
    </source>
</evidence>
<dbReference type="InterPro" id="IPR036291">
    <property type="entry name" value="NAD(P)-bd_dom_sf"/>
</dbReference>
<dbReference type="FunFam" id="3.40.50.720:FF:000231">
    <property type="entry name" value="Estradiol 17-beta-dehydrogenase 8"/>
    <property type="match status" value="1"/>
</dbReference>
<evidence type="ECO:0000256" key="12">
    <source>
        <dbReference type="ARBA" id="ARBA00023160"/>
    </source>
</evidence>
<dbReference type="PRINTS" id="PR00080">
    <property type="entry name" value="SDRFAMILY"/>
</dbReference>
<keyword evidence="7" id="KW-0276">Fatty acid metabolism</keyword>
<accession>A0A9P0FAZ9</accession>
<dbReference type="Gene3D" id="3.40.50.720">
    <property type="entry name" value="NAD(P)-binding Rossmann-like Domain"/>
    <property type="match status" value="1"/>
</dbReference>
<dbReference type="InterPro" id="IPR002347">
    <property type="entry name" value="SDR_fam"/>
</dbReference>
<name>A0A9P0FAZ9_BRAAE</name>
<evidence type="ECO:0000256" key="10">
    <source>
        <dbReference type="ARBA" id="ARBA00023098"/>
    </source>
</evidence>
<comment type="catalytic activity">
    <reaction evidence="16">
        <text>17beta-hydroxy-5alpha-androstan-3-one + NAD(+) = 5alpha-androstan-3,17-dione + NADH + H(+)</text>
        <dbReference type="Rhea" id="RHEA:41992"/>
        <dbReference type="ChEBI" id="CHEBI:15378"/>
        <dbReference type="ChEBI" id="CHEBI:15994"/>
        <dbReference type="ChEBI" id="CHEBI:16330"/>
        <dbReference type="ChEBI" id="CHEBI:57540"/>
        <dbReference type="ChEBI" id="CHEBI:57945"/>
    </reaction>
    <physiologicalReaction direction="left-to-right" evidence="16">
        <dbReference type="Rhea" id="RHEA:41993"/>
    </physiologicalReaction>
</comment>
<evidence type="ECO:0000256" key="19">
    <source>
        <dbReference type="ARBA" id="ARBA00066822"/>
    </source>
</evidence>
<dbReference type="GO" id="GO:0048038">
    <property type="term" value="F:quinone binding"/>
    <property type="evidence" value="ECO:0007669"/>
    <property type="project" value="TreeGrafter"/>
</dbReference>
<comment type="catalytic activity">
    <reaction evidence="15">
        <text>testosterone + NAD(+) = androst-4-ene-3,17-dione + NADH + H(+)</text>
        <dbReference type="Rhea" id="RHEA:14929"/>
        <dbReference type="ChEBI" id="CHEBI:15378"/>
        <dbReference type="ChEBI" id="CHEBI:16422"/>
        <dbReference type="ChEBI" id="CHEBI:17347"/>
        <dbReference type="ChEBI" id="CHEBI:57540"/>
        <dbReference type="ChEBI" id="CHEBI:57945"/>
        <dbReference type="EC" id="1.1.1.239"/>
    </reaction>
    <physiologicalReaction direction="left-to-right" evidence="15">
        <dbReference type="Rhea" id="RHEA:14930"/>
    </physiologicalReaction>
</comment>
<evidence type="ECO:0000256" key="4">
    <source>
        <dbReference type="ARBA" id="ARBA00012456"/>
    </source>
</evidence>
<dbReference type="PRINTS" id="PR00081">
    <property type="entry name" value="GDHRDH"/>
</dbReference>
<evidence type="ECO:0000256" key="8">
    <source>
        <dbReference type="ARBA" id="ARBA00023002"/>
    </source>
</evidence>
<comment type="pathway">
    <text evidence="13">Steroid biosynthesis; estrogen biosynthesis.</text>
</comment>
<evidence type="ECO:0000256" key="24">
    <source>
        <dbReference type="ARBA" id="ARBA00083097"/>
    </source>
</evidence>
<dbReference type="EC" id="1.1.1.239" evidence="19"/>
<proteinExistence type="inferred from homology"/>
<evidence type="ECO:0000256" key="1">
    <source>
        <dbReference type="ARBA" id="ARBA00004305"/>
    </source>
</evidence>
<evidence type="ECO:0000256" key="23">
    <source>
        <dbReference type="ARBA" id="ARBA00081936"/>
    </source>
</evidence>
<evidence type="ECO:0000313" key="26">
    <source>
        <dbReference type="EMBL" id="CAH0548705.1"/>
    </source>
</evidence>
<evidence type="ECO:0000256" key="3">
    <source>
        <dbReference type="ARBA" id="ARBA00006484"/>
    </source>
</evidence>
<evidence type="ECO:0000256" key="18">
    <source>
        <dbReference type="ARBA" id="ARBA00065174"/>
    </source>
</evidence>
<evidence type="ECO:0000256" key="5">
    <source>
        <dbReference type="ARBA" id="ARBA00022516"/>
    </source>
</evidence>
<evidence type="ECO:0000256" key="20">
    <source>
        <dbReference type="ARBA" id="ARBA00070911"/>
    </source>
</evidence>
<evidence type="ECO:0000256" key="16">
    <source>
        <dbReference type="ARBA" id="ARBA00050435"/>
    </source>
</evidence>
<keyword evidence="27" id="KW-1185">Reference proteome</keyword>
<keyword evidence="9" id="KW-0520">NAD</keyword>
<dbReference type="OrthoDB" id="1888931at2759"/>
<dbReference type="GO" id="GO:0047035">
    <property type="term" value="F:testosterone dehydrogenase (NAD+) activity"/>
    <property type="evidence" value="ECO:0007669"/>
    <property type="project" value="UniProtKB-EC"/>
</dbReference>
<keyword evidence="5" id="KW-0444">Lipid biosynthesis</keyword>
<dbReference type="EC" id="1.1.1.n12" evidence="4"/>
<keyword evidence="6" id="KW-0597">Phosphoprotein</keyword>
<evidence type="ECO:0000256" key="17">
    <source>
        <dbReference type="ARBA" id="ARBA00052680"/>
    </source>
</evidence>
<dbReference type="SUPFAM" id="SSF51735">
    <property type="entry name" value="NAD(P)-binding Rossmann-fold domains"/>
    <property type="match status" value="1"/>
</dbReference>
<evidence type="ECO:0000256" key="6">
    <source>
        <dbReference type="ARBA" id="ARBA00022553"/>
    </source>
</evidence>
<evidence type="ECO:0000256" key="22">
    <source>
        <dbReference type="ARBA" id="ARBA00081419"/>
    </source>
</evidence>
<dbReference type="PANTHER" id="PTHR42760:SF83">
    <property type="entry name" value="(3R)-3-HYDROXYACYL-COA DEHYDROGENASE"/>
    <property type="match status" value="1"/>
</dbReference>
<evidence type="ECO:0000256" key="21">
    <source>
        <dbReference type="ARBA" id="ARBA00077835"/>
    </source>
</evidence>
<evidence type="ECO:0000256" key="13">
    <source>
        <dbReference type="ARBA" id="ARBA00037929"/>
    </source>
</evidence>
<evidence type="ECO:0000256" key="11">
    <source>
        <dbReference type="ARBA" id="ARBA00023128"/>
    </source>
</evidence>
<dbReference type="PANTHER" id="PTHR42760">
    <property type="entry name" value="SHORT-CHAIN DEHYDROGENASES/REDUCTASES FAMILY MEMBER"/>
    <property type="match status" value="1"/>
</dbReference>
<reference evidence="26" key="1">
    <citation type="submission" date="2021-12" db="EMBL/GenBank/DDBJ databases">
        <authorList>
            <person name="King R."/>
        </authorList>
    </citation>
    <scope>NUCLEOTIDE SEQUENCE</scope>
</reference>
<dbReference type="Pfam" id="PF13561">
    <property type="entry name" value="adh_short_C2"/>
    <property type="match status" value="1"/>
</dbReference>
<dbReference type="GO" id="GO:0006633">
    <property type="term" value="P:fatty acid biosynthetic process"/>
    <property type="evidence" value="ECO:0007669"/>
    <property type="project" value="UniProtKB-KW"/>
</dbReference>
<dbReference type="GO" id="GO:0005759">
    <property type="term" value="C:mitochondrial matrix"/>
    <property type="evidence" value="ECO:0007669"/>
    <property type="project" value="UniProtKB-SubCell"/>
</dbReference>
<dbReference type="AlphaFoldDB" id="A0A9P0FAZ9"/>
<keyword evidence="10" id="KW-0443">Lipid metabolism</keyword>
<evidence type="ECO:0000256" key="25">
    <source>
        <dbReference type="ARBA" id="ARBA00083258"/>
    </source>
</evidence>
<comment type="pathway">
    <text evidence="2">Lipid metabolism; fatty acid biosynthesis.</text>
</comment>
<comment type="catalytic activity">
    <reaction evidence="17">
        <text>a (3R)-3-hydroxyacyl-CoA + NAD(+) = a 3-oxoacyl-CoA + NADH + H(+)</text>
        <dbReference type="Rhea" id="RHEA:32711"/>
        <dbReference type="ChEBI" id="CHEBI:15378"/>
        <dbReference type="ChEBI" id="CHEBI:57319"/>
        <dbReference type="ChEBI" id="CHEBI:57540"/>
        <dbReference type="ChEBI" id="CHEBI:57945"/>
        <dbReference type="ChEBI" id="CHEBI:90726"/>
        <dbReference type="EC" id="1.1.1.n12"/>
    </reaction>
    <physiologicalReaction direction="left-to-right" evidence="17">
        <dbReference type="Rhea" id="RHEA:32712"/>
    </physiologicalReaction>
</comment>
<evidence type="ECO:0000256" key="9">
    <source>
        <dbReference type="ARBA" id="ARBA00023027"/>
    </source>
</evidence>
<keyword evidence="12" id="KW-0275">Fatty acid biosynthesis</keyword>
<keyword evidence="8" id="KW-0560">Oxidoreductase</keyword>